<dbReference type="SUPFAM" id="SSF53613">
    <property type="entry name" value="Ribokinase-like"/>
    <property type="match status" value="1"/>
</dbReference>
<dbReference type="PANTHER" id="PTHR43320">
    <property type="entry name" value="SUGAR KINASE"/>
    <property type="match status" value="1"/>
</dbReference>
<accession>A0ABS7CRR3</accession>
<keyword evidence="2" id="KW-0808">Transferase</keyword>
<feature type="domain" description="Carbohydrate kinase PfkB" evidence="4">
    <location>
        <begin position="3"/>
        <end position="308"/>
    </location>
</feature>
<protein>
    <submittedName>
        <fullName evidence="5">Sugar kinase</fullName>
    </submittedName>
</protein>
<comment type="similarity">
    <text evidence="1">Belongs to the carbohydrate kinase PfkB family.</text>
</comment>
<evidence type="ECO:0000256" key="3">
    <source>
        <dbReference type="ARBA" id="ARBA00022777"/>
    </source>
</evidence>
<keyword evidence="6" id="KW-1185">Reference proteome</keyword>
<dbReference type="Gene3D" id="3.40.1190.20">
    <property type="match status" value="1"/>
</dbReference>
<dbReference type="InterPro" id="IPR052700">
    <property type="entry name" value="Carb_kinase_PfkB-like"/>
</dbReference>
<evidence type="ECO:0000256" key="2">
    <source>
        <dbReference type="ARBA" id="ARBA00022679"/>
    </source>
</evidence>
<dbReference type="Pfam" id="PF00294">
    <property type="entry name" value="PfkB"/>
    <property type="match status" value="1"/>
</dbReference>
<dbReference type="Proteomes" id="UP000813018">
    <property type="component" value="Unassembled WGS sequence"/>
</dbReference>
<dbReference type="InterPro" id="IPR029056">
    <property type="entry name" value="Ribokinase-like"/>
</dbReference>
<dbReference type="PANTHER" id="PTHR43320:SF2">
    <property type="entry name" value="2-DEHYDRO-3-DEOXYGLUCONOKINASE_2-DEHYDRO-3-DEOXYGALACTONOKINASE"/>
    <property type="match status" value="1"/>
</dbReference>
<proteinExistence type="inferred from homology"/>
<evidence type="ECO:0000259" key="4">
    <source>
        <dbReference type="Pfam" id="PF00294"/>
    </source>
</evidence>
<evidence type="ECO:0000256" key="1">
    <source>
        <dbReference type="ARBA" id="ARBA00010688"/>
    </source>
</evidence>
<dbReference type="GO" id="GO:0016301">
    <property type="term" value="F:kinase activity"/>
    <property type="evidence" value="ECO:0007669"/>
    <property type="project" value="UniProtKB-KW"/>
</dbReference>
<dbReference type="EMBL" id="JAHYXK010000003">
    <property type="protein sequence ID" value="MBW7466532.1"/>
    <property type="molecule type" value="Genomic_DNA"/>
</dbReference>
<dbReference type="InterPro" id="IPR011611">
    <property type="entry name" value="PfkB_dom"/>
</dbReference>
<dbReference type="RefSeq" id="WP_219876405.1">
    <property type="nucleotide sequence ID" value="NZ_JAHYXK010000003.1"/>
</dbReference>
<keyword evidence="3 5" id="KW-0418">Kinase</keyword>
<name>A0ABS7CRR3_9BACT</name>
<evidence type="ECO:0000313" key="6">
    <source>
        <dbReference type="Proteomes" id="UP000813018"/>
    </source>
</evidence>
<comment type="caution">
    <text evidence="5">The sequence shown here is derived from an EMBL/GenBank/DDBJ whole genome shotgun (WGS) entry which is preliminary data.</text>
</comment>
<dbReference type="CDD" id="cd01166">
    <property type="entry name" value="KdgK"/>
    <property type="match status" value="1"/>
</dbReference>
<evidence type="ECO:0000313" key="5">
    <source>
        <dbReference type="EMBL" id="MBW7466532.1"/>
    </source>
</evidence>
<gene>
    <name evidence="5" type="ORF">K0O23_05590</name>
</gene>
<reference evidence="5 6" key="1">
    <citation type="journal article" date="2016" name="Int. J. Syst. Evol. Microbiol.">
        <title>Pontibacter aydingkolensis sp. nov., isolated from soil of a salt lake.</title>
        <authorList>
            <person name="Osman G."/>
            <person name="Zhang T."/>
            <person name="Lou K."/>
            <person name="Gao Y."/>
            <person name="Chang W."/>
            <person name="Lin Q."/>
            <person name="Yang H.M."/>
            <person name="Huo X.D."/>
            <person name="Wang N."/>
        </authorList>
    </citation>
    <scope>NUCLEOTIDE SEQUENCE [LARGE SCALE GENOMIC DNA]</scope>
    <source>
        <strain evidence="5 6">KACC 19255</strain>
    </source>
</reference>
<sequence>MENKVVTFGEVMMRLSTPGFSRFIQSDAFDVTYGGGEANVAVSLAQFGMGAAHVTRFPDNELGRAATNLMRKYGVDTQHIVYGGNRLGLYFLETGASVRASKVIYDRAGSSFADLQPEMIDWERALDGVSWFHWTGITPAISEGAAASCKKAIEVANSKGITVSADINYRKNLWQYGKKASEVMPDLIAGCDLIVSGKSDAKDILKITSNEPDEDTSYIDVFSQIMERFPKVKKIVNTTRGSISASHNTLSGMLYDGSQLLHTTTYDINPIVDRIGGGDAFMAGLIYGMLEYQDNQKALDFGVAASVLKHTILEDANLATVEEVETLLNGDTSGRLQR</sequence>
<organism evidence="5 6">
    <name type="scientific">Pontibacter aydingkolensis</name>
    <dbReference type="NCBI Taxonomy" id="1911536"/>
    <lineage>
        <taxon>Bacteria</taxon>
        <taxon>Pseudomonadati</taxon>
        <taxon>Bacteroidota</taxon>
        <taxon>Cytophagia</taxon>
        <taxon>Cytophagales</taxon>
        <taxon>Hymenobacteraceae</taxon>
        <taxon>Pontibacter</taxon>
    </lineage>
</organism>